<comment type="similarity">
    <text evidence="1">Belongs to the DEAD box helicase family. DEAH subfamily.</text>
</comment>
<comment type="caution">
    <text evidence="10">The sequence shown here is derived from an EMBL/GenBank/DDBJ whole genome shotgun (WGS) entry which is preliminary data.</text>
</comment>
<dbReference type="SMART" id="SM00487">
    <property type="entry name" value="DEXDc"/>
    <property type="match status" value="1"/>
</dbReference>
<dbReference type="FunFam" id="3.40.50.300:FF:000637">
    <property type="entry name" value="ATP-dependent RNA helicase DHX37/DHR1"/>
    <property type="match status" value="1"/>
</dbReference>
<protein>
    <recommendedName>
        <fullName evidence="2">RNA helicase</fullName>
        <ecNumber evidence="2">3.6.4.13</ecNumber>
    </recommendedName>
</protein>
<evidence type="ECO:0000256" key="3">
    <source>
        <dbReference type="ARBA" id="ARBA00022741"/>
    </source>
</evidence>
<evidence type="ECO:0000259" key="9">
    <source>
        <dbReference type="PROSITE" id="PS51192"/>
    </source>
</evidence>
<evidence type="ECO:0000256" key="5">
    <source>
        <dbReference type="ARBA" id="ARBA00022806"/>
    </source>
</evidence>
<proteinExistence type="inferred from homology"/>
<gene>
    <name evidence="10" type="ORF">RND81_13G107600</name>
</gene>
<evidence type="ECO:0000313" key="11">
    <source>
        <dbReference type="Proteomes" id="UP001443914"/>
    </source>
</evidence>
<reference evidence="10" key="1">
    <citation type="submission" date="2024-03" db="EMBL/GenBank/DDBJ databases">
        <title>WGS assembly of Saponaria officinalis var. Norfolk2.</title>
        <authorList>
            <person name="Jenkins J."/>
            <person name="Shu S."/>
            <person name="Grimwood J."/>
            <person name="Barry K."/>
            <person name="Goodstein D."/>
            <person name="Schmutz J."/>
            <person name="Leebens-Mack J."/>
            <person name="Osbourn A."/>
        </authorList>
    </citation>
    <scope>NUCLEOTIDE SEQUENCE [LARGE SCALE GENOMIC DNA]</scope>
    <source>
        <strain evidence="10">JIC</strain>
    </source>
</reference>
<dbReference type="Pfam" id="PF00270">
    <property type="entry name" value="DEAD"/>
    <property type="match status" value="1"/>
</dbReference>
<dbReference type="PROSITE" id="PS51192">
    <property type="entry name" value="HELICASE_ATP_BIND_1"/>
    <property type="match status" value="1"/>
</dbReference>
<keyword evidence="5" id="KW-0347">Helicase</keyword>
<dbReference type="GO" id="GO:0005730">
    <property type="term" value="C:nucleolus"/>
    <property type="evidence" value="ECO:0007669"/>
    <property type="project" value="TreeGrafter"/>
</dbReference>
<dbReference type="SUPFAM" id="SSF52540">
    <property type="entry name" value="P-loop containing nucleoside triphosphate hydrolases"/>
    <property type="match status" value="1"/>
</dbReference>
<dbReference type="Gene3D" id="3.40.50.300">
    <property type="entry name" value="P-loop containing nucleotide triphosphate hydrolases"/>
    <property type="match status" value="1"/>
</dbReference>
<dbReference type="InterPro" id="IPR014001">
    <property type="entry name" value="Helicase_ATP-bd"/>
</dbReference>
<evidence type="ECO:0000256" key="4">
    <source>
        <dbReference type="ARBA" id="ARBA00022801"/>
    </source>
</evidence>
<evidence type="ECO:0000256" key="6">
    <source>
        <dbReference type="ARBA" id="ARBA00022840"/>
    </source>
</evidence>
<dbReference type="EMBL" id="JBDFQZ010000013">
    <property type="protein sequence ID" value="KAK9669079.1"/>
    <property type="molecule type" value="Genomic_DNA"/>
</dbReference>
<feature type="domain" description="Helicase ATP-binding" evidence="9">
    <location>
        <begin position="130"/>
        <end position="283"/>
    </location>
</feature>
<dbReference type="GO" id="GO:0003724">
    <property type="term" value="F:RNA helicase activity"/>
    <property type="evidence" value="ECO:0007669"/>
    <property type="project" value="UniProtKB-EC"/>
</dbReference>
<dbReference type="GO" id="GO:0005524">
    <property type="term" value="F:ATP binding"/>
    <property type="evidence" value="ECO:0007669"/>
    <property type="project" value="UniProtKB-KW"/>
</dbReference>
<dbReference type="Proteomes" id="UP001443914">
    <property type="component" value="Unassembled WGS sequence"/>
</dbReference>
<dbReference type="GO" id="GO:0016787">
    <property type="term" value="F:hydrolase activity"/>
    <property type="evidence" value="ECO:0007669"/>
    <property type="project" value="UniProtKB-KW"/>
</dbReference>
<evidence type="ECO:0000256" key="2">
    <source>
        <dbReference type="ARBA" id="ARBA00012552"/>
    </source>
</evidence>
<accession>A0AAW1H0Z3</accession>
<dbReference type="GO" id="GO:0000462">
    <property type="term" value="P:maturation of SSU-rRNA from tricistronic rRNA transcript (SSU-rRNA, 5.8S rRNA, LSU-rRNA)"/>
    <property type="evidence" value="ECO:0007669"/>
    <property type="project" value="TreeGrafter"/>
</dbReference>
<organism evidence="10 11">
    <name type="scientific">Saponaria officinalis</name>
    <name type="common">Common soapwort</name>
    <name type="synonym">Lychnis saponaria</name>
    <dbReference type="NCBI Taxonomy" id="3572"/>
    <lineage>
        <taxon>Eukaryota</taxon>
        <taxon>Viridiplantae</taxon>
        <taxon>Streptophyta</taxon>
        <taxon>Embryophyta</taxon>
        <taxon>Tracheophyta</taxon>
        <taxon>Spermatophyta</taxon>
        <taxon>Magnoliopsida</taxon>
        <taxon>eudicotyledons</taxon>
        <taxon>Gunneridae</taxon>
        <taxon>Pentapetalae</taxon>
        <taxon>Caryophyllales</taxon>
        <taxon>Caryophyllaceae</taxon>
        <taxon>Caryophylleae</taxon>
        <taxon>Saponaria</taxon>
    </lineage>
</organism>
<keyword evidence="4" id="KW-0378">Hydrolase</keyword>
<evidence type="ECO:0000256" key="8">
    <source>
        <dbReference type="SAM" id="MobiDB-lite"/>
    </source>
</evidence>
<dbReference type="InterPro" id="IPR027417">
    <property type="entry name" value="P-loop_NTPase"/>
</dbReference>
<feature type="compositionally biased region" description="Basic and acidic residues" evidence="8">
    <location>
        <begin position="81"/>
        <end position="94"/>
    </location>
</feature>
<keyword evidence="3" id="KW-0547">Nucleotide-binding</keyword>
<name>A0AAW1H0Z3_SAPOF</name>
<dbReference type="GO" id="GO:0003723">
    <property type="term" value="F:RNA binding"/>
    <property type="evidence" value="ECO:0007669"/>
    <property type="project" value="TreeGrafter"/>
</dbReference>
<evidence type="ECO:0000256" key="1">
    <source>
        <dbReference type="ARBA" id="ARBA00008792"/>
    </source>
</evidence>
<keyword evidence="11" id="KW-1185">Reference proteome</keyword>
<comment type="catalytic activity">
    <reaction evidence="7">
        <text>ATP + H2O = ADP + phosphate + H(+)</text>
        <dbReference type="Rhea" id="RHEA:13065"/>
        <dbReference type="ChEBI" id="CHEBI:15377"/>
        <dbReference type="ChEBI" id="CHEBI:15378"/>
        <dbReference type="ChEBI" id="CHEBI:30616"/>
        <dbReference type="ChEBI" id="CHEBI:43474"/>
        <dbReference type="ChEBI" id="CHEBI:456216"/>
        <dbReference type="EC" id="3.6.4.13"/>
    </reaction>
</comment>
<dbReference type="EC" id="3.6.4.13" evidence="2"/>
<feature type="region of interest" description="Disordered" evidence="8">
    <location>
        <begin position="81"/>
        <end position="101"/>
    </location>
</feature>
<dbReference type="PANTHER" id="PTHR18934">
    <property type="entry name" value="ATP-DEPENDENT RNA HELICASE"/>
    <property type="match status" value="1"/>
</dbReference>
<sequence>MFKNVVLQPVVIEKTSTSCESSQGPNHKVDNFCGGVPNGLINEITSSDDSQAVKLDVTGASVSTSHDNDFNPVVELDRLDESRADTGDGTRCVRSDQPQRPPTVIHVSRPREVVKSRKDLPIIMMEQEIMEAINNHKSVIICGETGCGKTTQIPQFLYEAGYGSTKCSMRSGIIGVTQPCRVAVLSTARRVAYELGVRLGKEVGFQVRHDKKIGENSSIKFMTDGILLRELQSDFLLKRYSVIILDEAHARSLNTDILIGMLSRIIEERQEGFKLLLCETVQV</sequence>
<dbReference type="AlphaFoldDB" id="A0AAW1H0Z3"/>
<evidence type="ECO:0000313" key="10">
    <source>
        <dbReference type="EMBL" id="KAK9669079.1"/>
    </source>
</evidence>
<dbReference type="PANTHER" id="PTHR18934:SF99">
    <property type="entry name" value="ATP-DEPENDENT RNA HELICASE DHX37-RELATED"/>
    <property type="match status" value="1"/>
</dbReference>
<dbReference type="InterPro" id="IPR011545">
    <property type="entry name" value="DEAD/DEAH_box_helicase_dom"/>
</dbReference>
<evidence type="ECO:0000256" key="7">
    <source>
        <dbReference type="ARBA" id="ARBA00047984"/>
    </source>
</evidence>
<keyword evidence="6" id="KW-0067">ATP-binding</keyword>